<dbReference type="Proteomes" id="UP000094385">
    <property type="component" value="Unassembled WGS sequence"/>
</dbReference>
<dbReference type="InterPro" id="IPR002320">
    <property type="entry name" value="Thr-tRNA-ligase_IIa"/>
</dbReference>
<gene>
    <name evidence="14" type="ORF">LIPSTDRAFT_6795</name>
</gene>
<dbReference type="InterPro" id="IPR045864">
    <property type="entry name" value="aa-tRNA-synth_II/BPL/LPL"/>
</dbReference>
<dbReference type="GO" id="GO:0005524">
    <property type="term" value="F:ATP binding"/>
    <property type="evidence" value="ECO:0007669"/>
    <property type="project" value="UniProtKB-KW"/>
</dbReference>
<dbReference type="Pfam" id="PF03129">
    <property type="entry name" value="HGTP_anticodon"/>
    <property type="match status" value="1"/>
</dbReference>
<dbReference type="InterPro" id="IPR006195">
    <property type="entry name" value="aa-tRNA-synth_II"/>
</dbReference>
<accession>A0A1E3PXE8</accession>
<evidence type="ECO:0000256" key="3">
    <source>
        <dbReference type="ARBA" id="ARBA00013163"/>
    </source>
</evidence>
<dbReference type="GO" id="GO:0004829">
    <property type="term" value="F:threonine-tRNA ligase activity"/>
    <property type="evidence" value="ECO:0007669"/>
    <property type="project" value="UniProtKB-EC"/>
</dbReference>
<evidence type="ECO:0000256" key="8">
    <source>
        <dbReference type="ARBA" id="ARBA00022946"/>
    </source>
</evidence>
<protein>
    <recommendedName>
        <fullName evidence="3">threonine--tRNA ligase</fullName>
        <ecNumber evidence="3">6.1.1.3</ecNumber>
    </recommendedName>
    <alternativeName>
        <fullName evidence="11">Threonyl-tRNA synthetase</fullName>
    </alternativeName>
</protein>
<comment type="catalytic activity">
    <reaction evidence="12">
        <text>tRNA(Thr) + L-threonine + ATP = L-threonyl-tRNA(Thr) + AMP + diphosphate + H(+)</text>
        <dbReference type="Rhea" id="RHEA:24624"/>
        <dbReference type="Rhea" id="RHEA-COMP:9670"/>
        <dbReference type="Rhea" id="RHEA-COMP:9704"/>
        <dbReference type="ChEBI" id="CHEBI:15378"/>
        <dbReference type="ChEBI" id="CHEBI:30616"/>
        <dbReference type="ChEBI" id="CHEBI:33019"/>
        <dbReference type="ChEBI" id="CHEBI:57926"/>
        <dbReference type="ChEBI" id="CHEBI:78442"/>
        <dbReference type="ChEBI" id="CHEBI:78534"/>
        <dbReference type="ChEBI" id="CHEBI:456215"/>
        <dbReference type="EC" id="6.1.1.3"/>
    </reaction>
</comment>
<dbReference type="InterPro" id="IPR036621">
    <property type="entry name" value="Anticodon-bd_dom_sf"/>
</dbReference>
<evidence type="ECO:0000313" key="15">
    <source>
        <dbReference type="Proteomes" id="UP000094385"/>
    </source>
</evidence>
<keyword evidence="6" id="KW-0067">ATP-binding</keyword>
<dbReference type="SUPFAM" id="SSF55681">
    <property type="entry name" value="Class II aaRS and biotin synthetases"/>
    <property type="match status" value="1"/>
</dbReference>
<keyword evidence="15" id="KW-1185">Reference proteome</keyword>
<keyword evidence="4" id="KW-0436">Ligase</keyword>
<evidence type="ECO:0000256" key="11">
    <source>
        <dbReference type="ARBA" id="ARBA00031900"/>
    </source>
</evidence>
<feature type="domain" description="Aminoacyl-transfer RNA synthetases class-II family profile" evidence="13">
    <location>
        <begin position="69"/>
        <end position="358"/>
    </location>
</feature>
<dbReference type="InterPro" id="IPR002314">
    <property type="entry name" value="aa-tRNA-synt_IIb"/>
</dbReference>
<dbReference type="CDD" id="cd00860">
    <property type="entry name" value="ThrRS_anticodon"/>
    <property type="match status" value="1"/>
</dbReference>
<dbReference type="Gene3D" id="3.30.930.10">
    <property type="entry name" value="Bira Bifunctional Protein, Domain 2"/>
    <property type="match status" value="1"/>
</dbReference>
<comment type="subcellular location">
    <subcellularLocation>
        <location evidence="1">Mitochondrion matrix</location>
    </subcellularLocation>
</comment>
<comment type="similarity">
    <text evidence="2">Belongs to the class-II aminoacyl-tRNA synthetase family.</text>
</comment>
<keyword evidence="9" id="KW-0496">Mitochondrion</keyword>
<dbReference type="PANTHER" id="PTHR11451">
    <property type="entry name" value="THREONINE-TRNA LIGASE"/>
    <property type="match status" value="1"/>
</dbReference>
<keyword evidence="5" id="KW-0547">Nucleotide-binding</keyword>
<evidence type="ECO:0000256" key="9">
    <source>
        <dbReference type="ARBA" id="ARBA00023128"/>
    </source>
</evidence>
<dbReference type="InterPro" id="IPR004154">
    <property type="entry name" value="Anticodon-bd"/>
</dbReference>
<keyword evidence="8" id="KW-0809">Transit peptide</keyword>
<dbReference type="FunFam" id="3.30.930.10:FF:000039">
    <property type="entry name" value="Threonyl-tRNA synthetase, mitochondrial"/>
    <property type="match status" value="1"/>
</dbReference>
<organism evidence="14 15">
    <name type="scientific">Lipomyces starkeyi NRRL Y-11557</name>
    <dbReference type="NCBI Taxonomy" id="675824"/>
    <lineage>
        <taxon>Eukaryota</taxon>
        <taxon>Fungi</taxon>
        <taxon>Dikarya</taxon>
        <taxon>Ascomycota</taxon>
        <taxon>Saccharomycotina</taxon>
        <taxon>Lipomycetes</taxon>
        <taxon>Lipomycetales</taxon>
        <taxon>Lipomycetaceae</taxon>
        <taxon>Lipomyces</taxon>
    </lineage>
</organism>
<dbReference type="PRINTS" id="PR01047">
    <property type="entry name" value="TRNASYNTHTHR"/>
</dbReference>
<name>A0A1E3PXE8_LIPST</name>
<evidence type="ECO:0000256" key="1">
    <source>
        <dbReference type="ARBA" id="ARBA00004305"/>
    </source>
</evidence>
<evidence type="ECO:0000256" key="6">
    <source>
        <dbReference type="ARBA" id="ARBA00022840"/>
    </source>
</evidence>
<evidence type="ECO:0000256" key="12">
    <source>
        <dbReference type="ARBA" id="ARBA00049515"/>
    </source>
</evidence>
<dbReference type="Gene3D" id="3.40.50.800">
    <property type="entry name" value="Anticodon-binding domain"/>
    <property type="match status" value="1"/>
</dbReference>
<dbReference type="Pfam" id="PF00587">
    <property type="entry name" value="tRNA-synt_2b"/>
    <property type="match status" value="1"/>
</dbReference>
<dbReference type="PROSITE" id="PS50862">
    <property type="entry name" value="AA_TRNA_LIGASE_II"/>
    <property type="match status" value="1"/>
</dbReference>
<reference evidence="14 15" key="1">
    <citation type="journal article" date="2016" name="Proc. Natl. Acad. Sci. U.S.A.">
        <title>Comparative genomics of biotechnologically important yeasts.</title>
        <authorList>
            <person name="Riley R."/>
            <person name="Haridas S."/>
            <person name="Wolfe K.H."/>
            <person name="Lopes M.R."/>
            <person name="Hittinger C.T."/>
            <person name="Goeker M."/>
            <person name="Salamov A.A."/>
            <person name="Wisecaver J.H."/>
            <person name="Long T.M."/>
            <person name="Calvey C.H."/>
            <person name="Aerts A.L."/>
            <person name="Barry K.W."/>
            <person name="Choi C."/>
            <person name="Clum A."/>
            <person name="Coughlan A.Y."/>
            <person name="Deshpande S."/>
            <person name="Douglass A.P."/>
            <person name="Hanson S.J."/>
            <person name="Klenk H.-P."/>
            <person name="LaButti K.M."/>
            <person name="Lapidus A."/>
            <person name="Lindquist E.A."/>
            <person name="Lipzen A.M."/>
            <person name="Meier-Kolthoff J.P."/>
            <person name="Ohm R.A."/>
            <person name="Otillar R.P."/>
            <person name="Pangilinan J.L."/>
            <person name="Peng Y."/>
            <person name="Rokas A."/>
            <person name="Rosa C.A."/>
            <person name="Scheuner C."/>
            <person name="Sibirny A.A."/>
            <person name="Slot J.C."/>
            <person name="Stielow J.B."/>
            <person name="Sun H."/>
            <person name="Kurtzman C.P."/>
            <person name="Blackwell M."/>
            <person name="Grigoriev I.V."/>
            <person name="Jeffries T.W."/>
        </authorList>
    </citation>
    <scope>NUCLEOTIDE SEQUENCE [LARGE SCALE GENOMIC DNA]</scope>
    <source>
        <strain evidence="14 15">NRRL Y-11557</strain>
    </source>
</reference>
<dbReference type="EMBL" id="KV454303">
    <property type="protein sequence ID" value="ODQ69602.1"/>
    <property type="molecule type" value="Genomic_DNA"/>
</dbReference>
<dbReference type="STRING" id="675824.A0A1E3PXE8"/>
<evidence type="ECO:0000259" key="13">
    <source>
        <dbReference type="PROSITE" id="PS50862"/>
    </source>
</evidence>
<dbReference type="GO" id="GO:0070159">
    <property type="term" value="P:mitochondrial threonyl-tRNA aminoacylation"/>
    <property type="evidence" value="ECO:0007669"/>
    <property type="project" value="EnsemblFungi"/>
</dbReference>
<dbReference type="NCBIfam" id="TIGR00418">
    <property type="entry name" value="thrS"/>
    <property type="match status" value="1"/>
</dbReference>
<dbReference type="AlphaFoldDB" id="A0A1E3PXE8"/>
<keyword evidence="10" id="KW-0030">Aminoacyl-tRNA synthetase</keyword>
<dbReference type="EC" id="6.1.1.3" evidence="3"/>
<evidence type="ECO:0000256" key="2">
    <source>
        <dbReference type="ARBA" id="ARBA00008226"/>
    </source>
</evidence>
<dbReference type="PANTHER" id="PTHR11451:SF50">
    <property type="entry name" value="THREONINE--TRNA LIGASE, MITOCHONDRIAL"/>
    <property type="match status" value="1"/>
</dbReference>
<dbReference type="InterPro" id="IPR047246">
    <property type="entry name" value="ThrRS_anticodon"/>
</dbReference>
<proteinExistence type="inferred from homology"/>
<evidence type="ECO:0000256" key="10">
    <source>
        <dbReference type="ARBA" id="ARBA00023146"/>
    </source>
</evidence>
<dbReference type="SUPFAM" id="SSF52954">
    <property type="entry name" value="Class II aaRS ABD-related"/>
    <property type="match status" value="1"/>
</dbReference>
<keyword evidence="7" id="KW-0648">Protein biosynthesis</keyword>
<dbReference type="GO" id="GO:0005759">
    <property type="term" value="C:mitochondrial matrix"/>
    <property type="evidence" value="ECO:0007669"/>
    <property type="project" value="UniProtKB-SubCell"/>
</dbReference>
<dbReference type="OrthoDB" id="5423599at2759"/>
<dbReference type="InterPro" id="IPR033728">
    <property type="entry name" value="ThrRS_core"/>
</dbReference>
<evidence type="ECO:0000256" key="4">
    <source>
        <dbReference type="ARBA" id="ARBA00022598"/>
    </source>
</evidence>
<evidence type="ECO:0000256" key="5">
    <source>
        <dbReference type="ARBA" id="ARBA00022741"/>
    </source>
</evidence>
<sequence>MRPLLLRSVRSACLGFEYGHWRLSTRFCSSHSSQSATDDGDNDLSDVFLDHRQIGTQQELYMINPLTPGSVFLLPHGTRIYNKLLAFMRAQLKVFGFEEVVSPIIYRKSLWETSGHWEKYKEDMFEVGGRNQDTKEEYGLKPMNCPGHCLIYGAAERSYRELPMRYADFSPLHRNEASGALTGLTRVRRFHQDDGHIFCRPDQVQAEIKASIKLVDNVYKIFKIPSYRLLLSTRPEQYIGTVEEWDTAESDLRDALDESGQEWLVNDGDGAFYGPKIDILIKDSNGKEHQAATIQLDFQMPQRFQLTYRGDDDTLGHRPVMIHRAVFGSVERFMAIIIEQIQGKWPLWLSPRQAVIVPIADRHVEYARKVKEQISGVPSGDNADLLDLSTSTFYIDVDDRSSTLGHRLREAIKKGYNYIGVVGDKEMADGTVALRQRTGKPTSMKIEDVRQFLIDSVARYE</sequence>
<dbReference type="CDD" id="cd00771">
    <property type="entry name" value="ThrRS_core"/>
    <property type="match status" value="1"/>
</dbReference>
<evidence type="ECO:0000256" key="7">
    <source>
        <dbReference type="ARBA" id="ARBA00022917"/>
    </source>
</evidence>
<evidence type="ECO:0000313" key="14">
    <source>
        <dbReference type="EMBL" id="ODQ69602.1"/>
    </source>
</evidence>